<proteinExistence type="predicted"/>
<dbReference type="GO" id="GO:0016884">
    <property type="term" value="F:carbon-nitrogen ligase activity, with glutamine as amido-N-donor"/>
    <property type="evidence" value="ECO:0007669"/>
    <property type="project" value="InterPro"/>
</dbReference>
<dbReference type="InterPro" id="IPR003789">
    <property type="entry name" value="Asn/Gln_tRNA_amidoTrase-B-like"/>
</dbReference>
<dbReference type="Pfam" id="PF09424">
    <property type="entry name" value="YqeY"/>
    <property type="match status" value="1"/>
</dbReference>
<dbReference type="Proteomes" id="UP000266273">
    <property type="component" value="Unassembled WGS sequence"/>
</dbReference>
<name>A0A397Q354_9HYPH</name>
<keyword evidence="2" id="KW-1185">Reference proteome</keyword>
<organism evidence="1 2">
    <name type="scientific">Dichotomicrobium thermohalophilum</name>
    <dbReference type="NCBI Taxonomy" id="933063"/>
    <lineage>
        <taxon>Bacteria</taxon>
        <taxon>Pseudomonadati</taxon>
        <taxon>Pseudomonadota</taxon>
        <taxon>Alphaproteobacteria</taxon>
        <taxon>Hyphomicrobiales</taxon>
        <taxon>Hyphomicrobiaceae</taxon>
        <taxon>Dichotomicrobium</taxon>
    </lineage>
</organism>
<dbReference type="PANTHER" id="PTHR28055:SF1">
    <property type="entry name" value="ALTERED INHERITANCE OF MITOCHONDRIA PROTEIN 41, MITOCHONDRIAL"/>
    <property type="match status" value="1"/>
</dbReference>
<dbReference type="InterPro" id="IPR019004">
    <property type="entry name" value="YqeY/Aim41"/>
</dbReference>
<accession>A0A397Q354</accession>
<dbReference type="InterPro" id="IPR023168">
    <property type="entry name" value="GatB_Yqey_C_2"/>
</dbReference>
<dbReference type="RefSeq" id="WP_245410335.1">
    <property type="nucleotide sequence ID" value="NZ_QXDF01000001.1"/>
</dbReference>
<dbReference type="EMBL" id="QXDF01000001">
    <property type="protein sequence ID" value="RIA55478.1"/>
    <property type="molecule type" value="Genomic_DNA"/>
</dbReference>
<evidence type="ECO:0000313" key="2">
    <source>
        <dbReference type="Proteomes" id="UP000266273"/>
    </source>
</evidence>
<reference evidence="1 2" key="1">
    <citation type="submission" date="2018-08" db="EMBL/GenBank/DDBJ databases">
        <title>Genomic Encyclopedia of Archaeal and Bacterial Type Strains, Phase II (KMG-II): from individual species to whole genera.</title>
        <authorList>
            <person name="Goeker M."/>
        </authorList>
    </citation>
    <scope>NUCLEOTIDE SEQUENCE [LARGE SCALE GENOMIC DNA]</scope>
    <source>
        <strain evidence="1 2">DSM 5002</strain>
    </source>
</reference>
<protein>
    <recommendedName>
        <fullName evidence="3">GatB/YqeY domain-containing protein</fullName>
    </recommendedName>
</protein>
<evidence type="ECO:0000313" key="1">
    <source>
        <dbReference type="EMBL" id="RIA55478.1"/>
    </source>
</evidence>
<dbReference type="Gene3D" id="1.10.10.410">
    <property type="match status" value="1"/>
</dbReference>
<dbReference type="InterPro" id="IPR042184">
    <property type="entry name" value="YqeY/Aim41_N"/>
</dbReference>
<dbReference type="Gene3D" id="1.10.1510.10">
    <property type="entry name" value="Uncharacterised protein YqeY/AIM41 PF09424, N-terminal domain"/>
    <property type="match status" value="1"/>
</dbReference>
<gene>
    <name evidence="1" type="ORF">BXY53_0544</name>
</gene>
<evidence type="ECO:0008006" key="3">
    <source>
        <dbReference type="Google" id="ProtNLM"/>
    </source>
</evidence>
<comment type="caution">
    <text evidence="1">The sequence shown here is derived from an EMBL/GenBank/DDBJ whole genome shotgun (WGS) entry which is preliminary data.</text>
</comment>
<sequence>MIRDEINRALKEAIAAGDKRRIHTLRLINAAIHDRSAAKGANGEGSLDQGDVVELLQQMVEQRRRAAHDYEQSGRLELAQQELDEIEILKSFLPQELDEPQTRQECQKVVREIGASGLKDVGRTMNALKARYKDKMNFAKASRYVREMLK</sequence>
<dbReference type="PANTHER" id="PTHR28055">
    <property type="entry name" value="ALTERED INHERITANCE OF MITOCHONDRIA PROTEIN 41, MITOCHONDRIAL"/>
    <property type="match status" value="1"/>
</dbReference>
<dbReference type="SUPFAM" id="SSF89095">
    <property type="entry name" value="GatB/YqeY motif"/>
    <property type="match status" value="1"/>
</dbReference>
<dbReference type="AlphaFoldDB" id="A0A397Q354"/>